<dbReference type="AlphaFoldDB" id="A0A8C4NKN3"/>
<feature type="domain" description="Malonyl-CoA:ACP transacylase (MAT)" evidence="4">
    <location>
        <begin position="88"/>
        <end position="406"/>
    </location>
</feature>
<reference evidence="5" key="1">
    <citation type="submission" date="2025-08" db="UniProtKB">
        <authorList>
            <consortium name="Ensembl"/>
        </authorList>
    </citation>
    <scope>IDENTIFICATION</scope>
</reference>
<dbReference type="InterPro" id="IPR016035">
    <property type="entry name" value="Acyl_Trfase/lysoPLipase"/>
</dbReference>
<evidence type="ECO:0000313" key="6">
    <source>
        <dbReference type="Proteomes" id="UP000694388"/>
    </source>
</evidence>
<dbReference type="GeneTree" id="ENSGT00390000013715"/>
<dbReference type="PANTHER" id="PTHR47170:SF2">
    <property type="entry name" value="MALONYL-COA:ACP TRANSACYLASE (MAT) DOMAIN-CONTAINING PROTEIN"/>
    <property type="match status" value="1"/>
</dbReference>
<protein>
    <submittedName>
        <fullName evidence="5">Malonyl CoA:ACP acyltransferase (mitochondrial)</fullName>
    </submittedName>
</protein>
<dbReference type="Ensembl" id="ENSEBUT00000006272.1">
    <property type="protein sequence ID" value="ENSEBUP00000005827.1"/>
    <property type="gene ID" value="ENSEBUG00000003912.1"/>
</dbReference>
<dbReference type="Pfam" id="PF00698">
    <property type="entry name" value="Acyl_transf_1"/>
    <property type="match status" value="1"/>
</dbReference>
<dbReference type="PANTHER" id="PTHR47170">
    <property type="entry name" value="MALONYL-COA ACP TRANSACYLASE, ACP-BINDING"/>
    <property type="match status" value="1"/>
</dbReference>
<evidence type="ECO:0000259" key="4">
    <source>
        <dbReference type="SMART" id="SM00827"/>
    </source>
</evidence>
<comment type="catalytic activity">
    <reaction evidence="2">
        <text>holo-[ACP] + malonyl-CoA = malonyl-[ACP] + CoA</text>
        <dbReference type="Rhea" id="RHEA:41792"/>
        <dbReference type="Rhea" id="RHEA-COMP:9623"/>
        <dbReference type="Rhea" id="RHEA-COMP:9685"/>
        <dbReference type="ChEBI" id="CHEBI:57287"/>
        <dbReference type="ChEBI" id="CHEBI:57384"/>
        <dbReference type="ChEBI" id="CHEBI:64479"/>
        <dbReference type="ChEBI" id="CHEBI:78449"/>
        <dbReference type="EC" id="2.3.1.39"/>
    </reaction>
    <physiologicalReaction direction="left-to-right" evidence="2">
        <dbReference type="Rhea" id="RHEA:41793"/>
    </physiologicalReaction>
</comment>
<dbReference type="GO" id="GO:0006633">
    <property type="term" value="P:fatty acid biosynthetic process"/>
    <property type="evidence" value="ECO:0007669"/>
    <property type="project" value="UniProtKB-UniPathway"/>
</dbReference>
<feature type="region of interest" description="Disordered" evidence="3">
    <location>
        <begin position="65"/>
        <end position="87"/>
    </location>
</feature>
<proteinExistence type="predicted"/>
<dbReference type="SUPFAM" id="SSF52151">
    <property type="entry name" value="FabD/lysophospholipase-like"/>
    <property type="match status" value="1"/>
</dbReference>
<organism evidence="5 6">
    <name type="scientific">Eptatretus burgeri</name>
    <name type="common">Inshore hagfish</name>
    <dbReference type="NCBI Taxonomy" id="7764"/>
    <lineage>
        <taxon>Eukaryota</taxon>
        <taxon>Metazoa</taxon>
        <taxon>Chordata</taxon>
        <taxon>Craniata</taxon>
        <taxon>Vertebrata</taxon>
        <taxon>Cyclostomata</taxon>
        <taxon>Myxini</taxon>
        <taxon>Myxiniformes</taxon>
        <taxon>Myxinidae</taxon>
        <taxon>Eptatretinae</taxon>
        <taxon>Eptatretus</taxon>
    </lineage>
</organism>
<evidence type="ECO:0000256" key="2">
    <source>
        <dbReference type="ARBA" id="ARBA00048404"/>
    </source>
</evidence>
<name>A0A8C4NKN3_EPTBU</name>
<dbReference type="Gene3D" id="3.40.366.10">
    <property type="entry name" value="Malonyl-Coenzyme A Acyl Carrier Protein, domain 2"/>
    <property type="match status" value="1"/>
</dbReference>
<evidence type="ECO:0000256" key="3">
    <source>
        <dbReference type="SAM" id="MobiDB-lite"/>
    </source>
</evidence>
<evidence type="ECO:0000256" key="1">
    <source>
        <dbReference type="ARBA" id="ARBA00005194"/>
    </source>
</evidence>
<dbReference type="SMART" id="SM00827">
    <property type="entry name" value="PKS_AT"/>
    <property type="match status" value="1"/>
</dbReference>
<dbReference type="InterPro" id="IPR016036">
    <property type="entry name" value="Malonyl_transacylase_ACP-bd"/>
</dbReference>
<dbReference type="Proteomes" id="UP000694388">
    <property type="component" value="Unplaced"/>
</dbReference>
<dbReference type="InterPro" id="IPR001227">
    <property type="entry name" value="Ac_transferase_dom_sf"/>
</dbReference>
<sequence>MVLAGTLHPARFCFHPWSCSLRRRFFLGRSRPSTFSSSSPGPTQFPPFPPSSSISKVLDDAYSGEAVPRRRRSKPHEFPQSEPGTILLLPGQGSQRPGMCAALRAHPEAMQVFAEARKVLGWDPWVLSQRGCAEKLVHTEICQPVVFTASLAAFAVLRKSFPQVVDECRAVAGYSLGELTALVIAGTMTFEDGLRVVAERGVAMGQASLERPGGMLTVGIRMGTSSTAIDAACQAARDHCIAEMGTTRPVCQLASYLYPGVRVIAGDDKALKYIQSNAASFGLTRPIRLPVSGAFHTDMMASAVGALDRTLETISLVHPRIPVIANVTAKRYGHGPSIRKNLLKQLIQPVLWEQTMTALYQRPQQTNFPISLEVGPGGQLGMALRKTNRKAWVRYRHFEGTMTKDL</sequence>
<dbReference type="Gene3D" id="3.30.70.250">
    <property type="entry name" value="Malonyl-CoA ACP transacylase, ACP-binding"/>
    <property type="match status" value="1"/>
</dbReference>
<dbReference type="GO" id="GO:0004314">
    <property type="term" value="F:[acyl-carrier-protein] S-malonyltransferase activity"/>
    <property type="evidence" value="ECO:0007669"/>
    <property type="project" value="UniProtKB-EC"/>
</dbReference>
<keyword evidence="6" id="KW-1185">Reference proteome</keyword>
<dbReference type="InterPro" id="IPR014043">
    <property type="entry name" value="Acyl_transferase_dom"/>
</dbReference>
<dbReference type="InterPro" id="IPR052760">
    <property type="entry name" value="Mitochondrial_malonyltrans"/>
</dbReference>
<accession>A0A8C4NKN3</accession>
<evidence type="ECO:0000313" key="5">
    <source>
        <dbReference type="Ensembl" id="ENSEBUP00000005827.1"/>
    </source>
</evidence>
<reference evidence="5" key="2">
    <citation type="submission" date="2025-09" db="UniProtKB">
        <authorList>
            <consortium name="Ensembl"/>
        </authorList>
    </citation>
    <scope>IDENTIFICATION</scope>
</reference>
<dbReference type="UniPathway" id="UPA00094"/>
<dbReference type="SUPFAM" id="SSF55048">
    <property type="entry name" value="Probable ACP-binding domain of malonyl-CoA ACP transacylase"/>
    <property type="match status" value="1"/>
</dbReference>
<comment type="pathway">
    <text evidence="1">Lipid metabolism; fatty acid biosynthesis.</text>
</comment>